<sequence>MSNLCHSSVIQKADDNTPLINGLATGSFFVLSALLGETTKNPSYQEAAYLSAGFFQNHLLTTDHLINDNLGSSAEGACPESSGPLDPYNSALAIEGFSILNSTAYDSEREQFLLQTVSSATSNITAPWVNADGVIVSTSGVASAGHPQRGGDAHMIRALNAVYHRTKDDTLRNYVKSYLATQYNAVLDQATTPNTNIYGFWTGPPSSKISGDNQTVALNILVDAISLNETTTSGSPASPTPTDSPEPESPKSSSNKIGAIIGGVIGGIVFTSLAILVGVWFRRKHLRKNGLLEMGQSGHVLPFLQRRYHSAEGEKGNRETQSQSASNATTNIQQKNRKAPIMNPVMPTSTDSQQLPSKNSRYNENMPQENSGSGLGSRGISNSDSQLQTGTTQEVVGPRANGNLPVQARDRQDLSTDELVRLLNQRLQPGPHWNTEELPPEYLLAQSFSETPSTLWRKPTITTPRQQQIDIASGALQAAQDFLNQSTALYPDNNELSMPGTLFYGMARFDELTGQSIYKEPLRKYFGITQAQHPADDAQLLSALLGETTKNQSYQEAAYLAAGFFKNHLLTSNHLINDQLHSSAEGACPESSGPLGPYNSALAIEGFSILNSTAYDSEREQFLLQTVSSATSNTTAPWVNDDGVIVSALGSAFSQGGGDDHMIRALNAVYHRTKDNTLRDYVKSYLATQYNAVLDQATTPNTNIYGFWTGPPSSKISGDNQTVALNILVDAISLNETTTSGSPASPTPTESPEPEPQKSSSNNGAIIGGVIGGIVFTSLAVLVGVCFRRKHLQKNGLLEMGQSGRVLPFLQRRHHSTEGEKGNRETRSPSNATKNIQQKNRKAPMMNPVMPTSTDSLQLSSKNNRYNENMPQENSGSGLGSRGISNSDSQLQTGTTQEVVGPRVNGSLPAQARDRQDLSTDELVRLLNQRLQPGPHWNAEELPPEYRMGQ</sequence>
<proteinExistence type="predicted"/>
<feature type="region of interest" description="Disordered" evidence="1">
    <location>
        <begin position="311"/>
        <end position="405"/>
    </location>
</feature>
<dbReference type="Gene3D" id="1.20.5.510">
    <property type="entry name" value="Single helix bin"/>
    <property type="match status" value="1"/>
</dbReference>
<dbReference type="Proteomes" id="UP001498398">
    <property type="component" value="Unassembled WGS sequence"/>
</dbReference>
<evidence type="ECO:0000256" key="1">
    <source>
        <dbReference type="SAM" id="MobiDB-lite"/>
    </source>
</evidence>
<keyword evidence="2" id="KW-0812">Transmembrane</keyword>
<feature type="region of interest" description="Disordered" evidence="1">
    <location>
        <begin position="813"/>
        <end position="919"/>
    </location>
</feature>
<dbReference type="SUPFAM" id="SSF48208">
    <property type="entry name" value="Six-hairpin glycosidases"/>
    <property type="match status" value="1"/>
</dbReference>
<feature type="compositionally biased region" description="Polar residues" evidence="1">
    <location>
        <begin position="883"/>
        <end position="898"/>
    </location>
</feature>
<evidence type="ECO:0000256" key="2">
    <source>
        <dbReference type="SAM" id="Phobius"/>
    </source>
</evidence>
<gene>
    <name evidence="3" type="ORF">VKT23_005965</name>
</gene>
<dbReference type="Gene3D" id="1.50.10.20">
    <property type="match status" value="2"/>
</dbReference>
<feature type="compositionally biased region" description="Polar residues" evidence="1">
    <location>
        <begin position="379"/>
        <end position="394"/>
    </location>
</feature>
<accession>A0ABR1JNY8</accession>
<dbReference type="PANTHER" id="PTHR16861:SF4">
    <property type="entry name" value="SH3 DOMAIN PROTEIN (AFU_ORTHOLOGUE AFUA_1G13610)"/>
    <property type="match status" value="1"/>
</dbReference>
<feature type="compositionally biased region" description="Basic and acidic residues" evidence="1">
    <location>
        <begin position="816"/>
        <end position="827"/>
    </location>
</feature>
<organism evidence="3 4">
    <name type="scientific">Marasmiellus scandens</name>
    <dbReference type="NCBI Taxonomy" id="2682957"/>
    <lineage>
        <taxon>Eukaryota</taxon>
        <taxon>Fungi</taxon>
        <taxon>Dikarya</taxon>
        <taxon>Basidiomycota</taxon>
        <taxon>Agaricomycotina</taxon>
        <taxon>Agaricomycetes</taxon>
        <taxon>Agaricomycetidae</taxon>
        <taxon>Agaricales</taxon>
        <taxon>Marasmiineae</taxon>
        <taxon>Omphalotaceae</taxon>
        <taxon>Marasmiellus</taxon>
    </lineage>
</organism>
<protein>
    <submittedName>
        <fullName evidence="3">Uncharacterized protein</fullName>
    </submittedName>
</protein>
<dbReference type="PANTHER" id="PTHR16861">
    <property type="entry name" value="GLYCOPROTEIN 38"/>
    <property type="match status" value="1"/>
</dbReference>
<feature type="region of interest" description="Disordered" evidence="1">
    <location>
        <begin position="229"/>
        <end position="255"/>
    </location>
</feature>
<comment type="caution">
    <text evidence="3">The sequence shown here is derived from an EMBL/GenBank/DDBJ whole genome shotgun (WGS) entry which is preliminary data.</text>
</comment>
<feature type="transmembrane region" description="Helical" evidence="2">
    <location>
        <begin position="257"/>
        <end position="281"/>
    </location>
</feature>
<keyword evidence="2" id="KW-0472">Membrane</keyword>
<name>A0ABR1JNY8_9AGAR</name>
<feature type="compositionally biased region" description="Polar residues" evidence="1">
    <location>
        <begin position="319"/>
        <end position="334"/>
    </location>
</feature>
<feature type="region of interest" description="Disordered" evidence="1">
    <location>
        <begin position="736"/>
        <end position="764"/>
    </location>
</feature>
<dbReference type="EMBL" id="JBANRG010000007">
    <property type="protein sequence ID" value="KAK7464758.1"/>
    <property type="molecule type" value="Genomic_DNA"/>
</dbReference>
<feature type="compositionally biased region" description="Polar residues" evidence="1">
    <location>
        <begin position="850"/>
        <end position="876"/>
    </location>
</feature>
<dbReference type="InterPro" id="IPR008928">
    <property type="entry name" value="6-hairpin_glycosidase_sf"/>
</dbReference>
<evidence type="ECO:0000313" key="4">
    <source>
        <dbReference type="Proteomes" id="UP001498398"/>
    </source>
</evidence>
<keyword evidence="2" id="KW-1133">Transmembrane helix</keyword>
<reference evidence="3 4" key="1">
    <citation type="submission" date="2024-01" db="EMBL/GenBank/DDBJ databases">
        <title>A draft genome for the cacao thread blight pathogen Marasmiellus scandens.</title>
        <authorList>
            <person name="Baruah I.K."/>
            <person name="Leung J."/>
            <person name="Bukari Y."/>
            <person name="Amoako-Attah I."/>
            <person name="Meinhardt L.W."/>
            <person name="Bailey B.A."/>
            <person name="Cohen S.P."/>
        </authorList>
    </citation>
    <scope>NUCLEOTIDE SEQUENCE [LARGE SCALE GENOMIC DNA]</scope>
    <source>
        <strain evidence="3 4">GH-19</strain>
    </source>
</reference>
<feature type="transmembrane region" description="Helical" evidence="2">
    <location>
        <begin position="765"/>
        <end position="787"/>
    </location>
</feature>
<feature type="compositionally biased region" description="Polar residues" evidence="1">
    <location>
        <begin position="346"/>
        <end position="372"/>
    </location>
</feature>
<evidence type="ECO:0000313" key="3">
    <source>
        <dbReference type="EMBL" id="KAK7464758.1"/>
    </source>
</evidence>
<keyword evidence="4" id="KW-1185">Reference proteome</keyword>
<feature type="compositionally biased region" description="Polar residues" evidence="1">
    <location>
        <begin position="828"/>
        <end position="838"/>
    </location>
</feature>